<evidence type="ECO:0000256" key="4">
    <source>
        <dbReference type="ARBA" id="ARBA00022448"/>
    </source>
</evidence>
<comment type="subcellular location">
    <subcellularLocation>
        <location evidence="1">Golgi apparatus</location>
        <location evidence="1">trans-Golgi network</location>
    </subcellularLocation>
</comment>
<dbReference type="PANTHER" id="PTHR14190:SF7">
    <property type="entry name" value="VACUOLAR PROTEIN SORTING-ASSOCIATED PROTEIN 52 HOMOLOG"/>
    <property type="match status" value="1"/>
</dbReference>
<feature type="domain" description="Vps52 C-terminal" evidence="9">
    <location>
        <begin position="237"/>
        <end position="564"/>
    </location>
</feature>
<dbReference type="Proteomes" id="UP000092445">
    <property type="component" value="Unassembled WGS sequence"/>
</dbReference>
<keyword evidence="5" id="KW-0653">Protein transport</keyword>
<dbReference type="PANTHER" id="PTHR14190">
    <property type="entry name" value="SUPPRESSOR OF ACTIN MUTATIONS 2/VACUOLAR PROTEIN SORTING 52"/>
    <property type="match status" value="1"/>
</dbReference>
<dbReference type="GO" id="GO:0007041">
    <property type="term" value="P:lysosomal transport"/>
    <property type="evidence" value="ECO:0007669"/>
    <property type="project" value="TreeGrafter"/>
</dbReference>
<dbReference type="GO" id="GO:0015031">
    <property type="term" value="P:protein transport"/>
    <property type="evidence" value="ECO:0007669"/>
    <property type="project" value="UniProtKB-KW"/>
</dbReference>
<dbReference type="AlphaFoldDB" id="A0A1A9Z7Z1"/>
<keyword evidence="7" id="KW-0175">Coiled coil</keyword>
<organism evidence="10 11">
    <name type="scientific">Glossina pallidipes</name>
    <name type="common">Tsetse fly</name>
    <dbReference type="NCBI Taxonomy" id="7398"/>
    <lineage>
        <taxon>Eukaryota</taxon>
        <taxon>Metazoa</taxon>
        <taxon>Ecdysozoa</taxon>
        <taxon>Arthropoda</taxon>
        <taxon>Hexapoda</taxon>
        <taxon>Insecta</taxon>
        <taxon>Pterygota</taxon>
        <taxon>Neoptera</taxon>
        <taxon>Endopterygota</taxon>
        <taxon>Diptera</taxon>
        <taxon>Brachycera</taxon>
        <taxon>Muscomorpha</taxon>
        <taxon>Hippoboscoidea</taxon>
        <taxon>Glossinidae</taxon>
        <taxon>Glossina</taxon>
    </lineage>
</organism>
<name>A0A1A9Z7Z1_GLOPL</name>
<dbReference type="GO" id="GO:0042147">
    <property type="term" value="P:retrograde transport, endosome to Golgi"/>
    <property type="evidence" value="ECO:0007669"/>
    <property type="project" value="TreeGrafter"/>
</dbReference>
<keyword evidence="11" id="KW-1185">Reference proteome</keyword>
<evidence type="ECO:0000256" key="6">
    <source>
        <dbReference type="ARBA" id="ARBA00023034"/>
    </source>
</evidence>
<dbReference type="Pfam" id="PF20655">
    <property type="entry name" value="Vps52_C"/>
    <property type="match status" value="1"/>
</dbReference>
<dbReference type="GO" id="GO:0032456">
    <property type="term" value="P:endocytic recycling"/>
    <property type="evidence" value="ECO:0007669"/>
    <property type="project" value="TreeGrafter"/>
</dbReference>
<dbReference type="GO" id="GO:0000938">
    <property type="term" value="C:GARP complex"/>
    <property type="evidence" value="ECO:0007669"/>
    <property type="project" value="TreeGrafter"/>
</dbReference>
<protein>
    <recommendedName>
        <fullName evidence="3">Vacuolar protein sorting-associated protein 52 homolog</fullName>
    </recommendedName>
</protein>
<evidence type="ECO:0000313" key="11">
    <source>
        <dbReference type="Proteomes" id="UP000092445"/>
    </source>
</evidence>
<evidence type="ECO:0000313" key="10">
    <source>
        <dbReference type="EnsemblMetazoa" id="GPAI006536-PA"/>
    </source>
</evidence>
<evidence type="ECO:0000256" key="2">
    <source>
        <dbReference type="ARBA" id="ARBA00008180"/>
    </source>
</evidence>
<accession>A0A1A9Z7Z1</accession>
<evidence type="ECO:0000256" key="7">
    <source>
        <dbReference type="SAM" id="Coils"/>
    </source>
</evidence>
<dbReference type="STRING" id="7398.A0A1A9Z7Z1"/>
<dbReference type="GO" id="GO:0006896">
    <property type="term" value="P:Golgi to vacuole transport"/>
    <property type="evidence" value="ECO:0007669"/>
    <property type="project" value="TreeGrafter"/>
</dbReference>
<comment type="similarity">
    <text evidence="2">Belongs to the VPS52 family.</text>
</comment>
<dbReference type="EnsemblMetazoa" id="GPAI006536-RA">
    <property type="protein sequence ID" value="GPAI006536-PA"/>
    <property type="gene ID" value="GPAI006536"/>
</dbReference>
<reference evidence="10" key="2">
    <citation type="submission" date="2020-05" db="UniProtKB">
        <authorList>
            <consortium name="EnsemblMetazoa"/>
        </authorList>
    </citation>
    <scope>IDENTIFICATION</scope>
    <source>
        <strain evidence="10">IAEA</strain>
    </source>
</reference>
<evidence type="ECO:0000259" key="9">
    <source>
        <dbReference type="Pfam" id="PF20655"/>
    </source>
</evidence>
<dbReference type="VEuPathDB" id="VectorBase:GPAI006536"/>
<feature type="domain" description="Vps52 coiled-coil" evidence="8">
    <location>
        <begin position="48"/>
        <end position="220"/>
    </location>
</feature>
<dbReference type="InterPro" id="IPR048361">
    <property type="entry name" value="Vps52_C"/>
</dbReference>
<proteinExistence type="inferred from homology"/>
<dbReference type="Pfam" id="PF04129">
    <property type="entry name" value="Vps52_CC"/>
    <property type="match status" value="1"/>
</dbReference>
<reference evidence="11" key="1">
    <citation type="submission" date="2014-03" db="EMBL/GenBank/DDBJ databases">
        <authorList>
            <person name="Aksoy S."/>
            <person name="Warren W."/>
            <person name="Wilson R.K."/>
        </authorList>
    </citation>
    <scope>NUCLEOTIDE SEQUENCE [LARGE SCALE GENOMIC DNA]</scope>
    <source>
        <strain evidence="11">IAEA</strain>
    </source>
</reference>
<dbReference type="InterPro" id="IPR048319">
    <property type="entry name" value="Vps52_CC"/>
</dbReference>
<evidence type="ECO:0000256" key="3">
    <source>
        <dbReference type="ARBA" id="ARBA00017083"/>
    </source>
</evidence>
<keyword evidence="4" id="KW-0813">Transport</keyword>
<evidence type="ECO:0000259" key="8">
    <source>
        <dbReference type="Pfam" id="PF04129"/>
    </source>
</evidence>
<keyword evidence="6" id="KW-0333">Golgi apparatus</keyword>
<evidence type="ECO:0000256" key="1">
    <source>
        <dbReference type="ARBA" id="ARBA00004601"/>
    </source>
</evidence>
<dbReference type="GO" id="GO:0005829">
    <property type="term" value="C:cytosol"/>
    <property type="evidence" value="ECO:0007669"/>
    <property type="project" value="GOC"/>
</dbReference>
<feature type="coiled-coil region" evidence="7">
    <location>
        <begin position="27"/>
        <end position="90"/>
    </location>
</feature>
<evidence type="ECO:0000256" key="5">
    <source>
        <dbReference type="ARBA" id="ARBA00022927"/>
    </source>
</evidence>
<dbReference type="InterPro" id="IPR007258">
    <property type="entry name" value="Vps52"/>
</dbReference>
<dbReference type="GO" id="GO:0019905">
    <property type="term" value="F:syntaxin binding"/>
    <property type="evidence" value="ECO:0007669"/>
    <property type="project" value="TreeGrafter"/>
</dbReference>
<sequence>MAQAETNLPEQLDNEEVREILKTTTDLRQYSRQIEKEFKEVENKSIEDYIKESQNIASLHNQIGECDEVLERMENMLMSFQNVLSNISTEITHLQKKSVSMSVQLTNRQSVKAQLSQFIEDMAVSEEMITIVMDTPVTEKDFCTQLNVLNHKLSLVKELSFKESKSTADVEDVLCKLRLKAMAKIRSYLLEQIYKFRKPMTNYQIPQNAMLKHKFFFEFILSNERQVAQEICNEYIDTMSKIYYSYFKSYSSRLSSLKFEESCTKDDLMGIEDNVSKGLFAKTTSLKHKSTIFTIGKRGEILNQQLEAPIIVPHAQLKNRYTFEALFRSEQYALVDNACREYLFVTEFFMVRGGQAQDLFNQIMGKTLTLIIKTVETSIQDCFDTIAMFLCIQLIFRYQLMCHKRCVPALDKYWDSLQSVFWPRFEHVFRLNIQSIRDCDPTKFSKEMGPHYVGYIHFTMISKFPLHFPSQITRRYAEFSAAIVGISEHFPNELVSRLLLELQNEVECFILRMAAIFPTRKEQLIYLINNYDLVLGILMEHTRDNSKEAEAFREQLTARSTEYVEEILAPHFGGIIQFIKECEPYFETEQLDELRKQERRSLALVANFSANWKKSLEELNREVLLSFPSLVTSSRLLQLALASLVQYYQRFHKLLTPNAKAQLTNIHVVMIEMKKYKSSY</sequence>